<comment type="caution">
    <text evidence="1">The sequence shown here is derived from an EMBL/GenBank/DDBJ whole genome shotgun (WGS) entry which is preliminary data.</text>
</comment>
<evidence type="ECO:0000313" key="1">
    <source>
        <dbReference type="EMBL" id="RKQ28684.1"/>
    </source>
</evidence>
<keyword evidence="2" id="KW-1185">Reference proteome</keyword>
<gene>
    <name evidence="1" type="ORF">D8M06_18595</name>
</gene>
<dbReference type="SUPFAM" id="SSF103642">
    <property type="entry name" value="Sec-C motif"/>
    <property type="match status" value="1"/>
</dbReference>
<dbReference type="Pfam" id="PF02810">
    <property type="entry name" value="SEC-C"/>
    <property type="match status" value="1"/>
</dbReference>
<organism evidence="1 2">
    <name type="scientific">Oceanobacillus halophilus</name>
    <dbReference type="NCBI Taxonomy" id="930130"/>
    <lineage>
        <taxon>Bacteria</taxon>
        <taxon>Bacillati</taxon>
        <taxon>Bacillota</taxon>
        <taxon>Bacilli</taxon>
        <taxon>Bacillales</taxon>
        <taxon>Bacillaceae</taxon>
        <taxon>Oceanobacillus</taxon>
    </lineage>
</organism>
<evidence type="ECO:0000313" key="2">
    <source>
        <dbReference type="Proteomes" id="UP000269301"/>
    </source>
</evidence>
<dbReference type="InterPro" id="IPR004027">
    <property type="entry name" value="SEC_C_motif"/>
</dbReference>
<name>A0A494ZSX6_9BACI</name>
<dbReference type="AlphaFoldDB" id="A0A494ZSX6"/>
<sequence length="190" mass="21589">MDKDFFTYQGIYHVFLAGEQKVSSLIPQLTDLLSRDEEDILLEEVKESLIKIGTPEVVPAVEKYVINEFSSFFAVDVLENIKHPSAEEMLLYHFDQTTDKGLKTLIANALCRQLSTKAIPKVVALIEEGYDESILDLKEPLYANCVLNNVDYPNLEQKEKAKQKANRLKIGRNDPCPCGSGKKFKKCCWK</sequence>
<accession>A0A494ZSX6</accession>
<dbReference type="Gene3D" id="3.10.450.50">
    <property type="match status" value="1"/>
</dbReference>
<dbReference type="OrthoDB" id="2543069at2"/>
<reference evidence="1 2" key="1">
    <citation type="journal article" date="2016" name="Int. J. Syst. Evol. Microbiol.">
        <title>Oceanobacillus halophilus sp. nov., a novel moderately halophilic bacterium from a hypersaline lake.</title>
        <authorList>
            <person name="Amoozegar M.A."/>
            <person name="Bagheri M."/>
            <person name="Makhdoumi A."/>
            <person name="Nikou M.M."/>
            <person name="Fazeli S.A.S."/>
            <person name="Schumann P."/>
            <person name="Sproer C."/>
            <person name="Sanchez-Porro C."/>
            <person name="Ventosa A."/>
        </authorList>
    </citation>
    <scope>NUCLEOTIDE SEQUENCE [LARGE SCALE GENOMIC DNA]</scope>
    <source>
        <strain evidence="1 2">DSM 23996</strain>
    </source>
</reference>
<protein>
    <submittedName>
        <fullName evidence="1">Uncharacterized protein</fullName>
    </submittedName>
</protein>
<dbReference type="EMBL" id="RBZP01000028">
    <property type="protein sequence ID" value="RKQ28684.1"/>
    <property type="molecule type" value="Genomic_DNA"/>
</dbReference>
<dbReference type="Proteomes" id="UP000269301">
    <property type="component" value="Unassembled WGS sequence"/>
</dbReference>
<proteinExistence type="predicted"/>